<dbReference type="GO" id="GO:0046872">
    <property type="term" value="F:metal ion binding"/>
    <property type="evidence" value="ECO:0007669"/>
    <property type="project" value="UniProtKB-KW"/>
</dbReference>
<keyword evidence="7" id="KW-0539">Nucleus</keyword>
<dbReference type="GO" id="GO:0004518">
    <property type="term" value="F:nuclease activity"/>
    <property type="evidence" value="ECO:0007669"/>
    <property type="project" value="UniProtKB-KW"/>
</dbReference>
<keyword evidence="6" id="KW-0378">Hydrolase</keyword>
<feature type="domain" description="DDE Tnp4" evidence="8">
    <location>
        <begin position="157"/>
        <end position="222"/>
    </location>
</feature>
<evidence type="ECO:0000256" key="3">
    <source>
        <dbReference type="ARBA" id="ARBA00006958"/>
    </source>
</evidence>
<dbReference type="PANTHER" id="PTHR22930">
    <property type="match status" value="1"/>
</dbReference>
<comment type="cofactor">
    <cofactor evidence="1">
        <name>a divalent metal cation</name>
        <dbReference type="ChEBI" id="CHEBI:60240"/>
    </cofactor>
</comment>
<dbReference type="AlphaFoldDB" id="A0A6P7GV57"/>
<name>A0A6P7GV57_DIAVI</name>
<gene>
    <name evidence="9" type="primary">LOC114346853</name>
</gene>
<keyword evidence="5" id="KW-0479">Metal-binding</keyword>
<dbReference type="InterPro" id="IPR027806">
    <property type="entry name" value="HARBI1_dom"/>
</dbReference>
<dbReference type="Pfam" id="PF13359">
    <property type="entry name" value="DDE_Tnp_4"/>
    <property type="match status" value="2"/>
</dbReference>
<sequence>MRRGEVDGEIVAFEKKVLFTIWMLSKPESFIAAGDRFNLAKSTSHEVFVSVVNLLVSVRMEYIQWPDHDERQRISRTLKAKSGIPGIVGAIDGCHIAIKASPRNANDYYNRNNYHYVILQAVCNDKKQFTDVFVGVPGRVHDARVFRNSIPGIVGAIDGCHIAIKAPRRNANDYYNRNNYHSVIPQAVCNDKKQFTHVFVGVPGRVHDARVFRNSHLHTLLTDDNPPIDENQHI</sequence>
<organism evidence="9">
    <name type="scientific">Diabrotica virgifera virgifera</name>
    <name type="common">western corn rootworm</name>
    <dbReference type="NCBI Taxonomy" id="50390"/>
    <lineage>
        <taxon>Eukaryota</taxon>
        <taxon>Metazoa</taxon>
        <taxon>Ecdysozoa</taxon>
        <taxon>Arthropoda</taxon>
        <taxon>Hexapoda</taxon>
        <taxon>Insecta</taxon>
        <taxon>Pterygota</taxon>
        <taxon>Neoptera</taxon>
        <taxon>Endopterygota</taxon>
        <taxon>Coleoptera</taxon>
        <taxon>Polyphaga</taxon>
        <taxon>Cucujiformia</taxon>
        <taxon>Chrysomeloidea</taxon>
        <taxon>Chrysomelidae</taxon>
        <taxon>Galerucinae</taxon>
        <taxon>Diabroticina</taxon>
        <taxon>Diabroticites</taxon>
        <taxon>Diabrotica</taxon>
    </lineage>
</organism>
<accession>A0A6P7GV57</accession>
<evidence type="ECO:0000313" key="9">
    <source>
        <dbReference type="RefSeq" id="XP_028153394.1"/>
    </source>
</evidence>
<dbReference type="GO" id="GO:0016787">
    <property type="term" value="F:hydrolase activity"/>
    <property type="evidence" value="ECO:0007669"/>
    <property type="project" value="UniProtKB-KW"/>
</dbReference>
<comment type="subcellular location">
    <subcellularLocation>
        <location evidence="2">Nucleus</location>
    </subcellularLocation>
</comment>
<evidence type="ECO:0000256" key="7">
    <source>
        <dbReference type="ARBA" id="ARBA00023242"/>
    </source>
</evidence>
<evidence type="ECO:0000256" key="2">
    <source>
        <dbReference type="ARBA" id="ARBA00004123"/>
    </source>
</evidence>
<dbReference type="InterPro" id="IPR045249">
    <property type="entry name" value="HARBI1-like"/>
</dbReference>
<dbReference type="PANTHER" id="PTHR22930:SF292">
    <property type="entry name" value="DDE TNP4 DOMAIN-CONTAINING PROTEIN"/>
    <property type="match status" value="1"/>
</dbReference>
<reference evidence="9" key="1">
    <citation type="submission" date="2025-08" db="UniProtKB">
        <authorList>
            <consortium name="RefSeq"/>
        </authorList>
    </citation>
    <scope>IDENTIFICATION</scope>
    <source>
        <tissue evidence="9">Whole insect</tissue>
    </source>
</reference>
<evidence type="ECO:0000256" key="1">
    <source>
        <dbReference type="ARBA" id="ARBA00001968"/>
    </source>
</evidence>
<evidence type="ECO:0000256" key="6">
    <source>
        <dbReference type="ARBA" id="ARBA00022801"/>
    </source>
</evidence>
<evidence type="ECO:0000256" key="5">
    <source>
        <dbReference type="ARBA" id="ARBA00022723"/>
    </source>
</evidence>
<evidence type="ECO:0000256" key="4">
    <source>
        <dbReference type="ARBA" id="ARBA00022722"/>
    </source>
</evidence>
<evidence type="ECO:0000259" key="8">
    <source>
        <dbReference type="Pfam" id="PF13359"/>
    </source>
</evidence>
<dbReference type="InParanoid" id="A0A6P7GV57"/>
<dbReference type="RefSeq" id="XP_028153394.1">
    <property type="nucleotide sequence ID" value="XM_028297593.1"/>
</dbReference>
<dbReference type="GO" id="GO:0005634">
    <property type="term" value="C:nucleus"/>
    <property type="evidence" value="ECO:0007669"/>
    <property type="project" value="UniProtKB-SubCell"/>
</dbReference>
<feature type="domain" description="DDE Tnp4" evidence="8">
    <location>
        <begin position="91"/>
        <end position="149"/>
    </location>
</feature>
<comment type="similarity">
    <text evidence="3">Belongs to the HARBI1 family.</text>
</comment>
<protein>
    <submittedName>
        <fullName evidence="9">Nuclease HARBI1</fullName>
    </submittedName>
</protein>
<proteinExistence type="inferred from homology"/>
<keyword evidence="4" id="KW-0540">Nuclease</keyword>